<dbReference type="InterPro" id="IPR019462">
    <property type="entry name" value="DNA-dir_RNA_pol_bsu_external_1"/>
</dbReference>
<dbReference type="Gene3D" id="2.40.270.10">
    <property type="entry name" value="DNA-directed RNA polymerase, subunit 2, domain 6"/>
    <property type="match status" value="1"/>
</dbReference>
<dbReference type="GO" id="GO:0003899">
    <property type="term" value="F:DNA-directed RNA polymerase activity"/>
    <property type="evidence" value="ECO:0007669"/>
    <property type="project" value="UniProtKB-EC"/>
</dbReference>
<evidence type="ECO:0000256" key="7">
    <source>
        <dbReference type="RuleBase" id="RU000434"/>
    </source>
</evidence>
<keyword evidence="3" id="KW-0808">Transferase</keyword>
<dbReference type="GO" id="GO:0032549">
    <property type="term" value="F:ribonucleoside binding"/>
    <property type="evidence" value="ECO:0007669"/>
    <property type="project" value="InterPro"/>
</dbReference>
<dbReference type="Pfam" id="PF04563">
    <property type="entry name" value="RNA_pol_Rpb2_1"/>
    <property type="match status" value="1"/>
</dbReference>
<dbReference type="EMBL" id="LCIB01000017">
    <property type="protein sequence ID" value="KKT46837.1"/>
    <property type="molecule type" value="Genomic_DNA"/>
</dbReference>
<dbReference type="PROSITE" id="PS01166">
    <property type="entry name" value="RNA_POL_BETA"/>
    <property type="match status" value="1"/>
</dbReference>
<proteinExistence type="inferred from homology"/>
<dbReference type="InterPro" id="IPR007121">
    <property type="entry name" value="RNA_pol_bsu_CS"/>
</dbReference>
<dbReference type="Gene3D" id="2.40.50.150">
    <property type="match status" value="1"/>
</dbReference>
<dbReference type="CDD" id="cd00653">
    <property type="entry name" value="RNA_pol_B_RPB2"/>
    <property type="match status" value="1"/>
</dbReference>
<dbReference type="Pfam" id="PF04565">
    <property type="entry name" value="RNA_pol_Rpb2_3"/>
    <property type="match status" value="1"/>
</dbReference>
<evidence type="ECO:0000256" key="2">
    <source>
        <dbReference type="ARBA" id="ARBA00022478"/>
    </source>
</evidence>
<dbReference type="InterPro" id="IPR007644">
    <property type="entry name" value="RNA_pol_bsu_protrusion"/>
</dbReference>
<evidence type="ECO:0000256" key="4">
    <source>
        <dbReference type="ARBA" id="ARBA00022695"/>
    </source>
</evidence>
<dbReference type="Gene3D" id="2.30.150.10">
    <property type="entry name" value="DNA-directed RNA polymerase, beta subunit, external 1 domain"/>
    <property type="match status" value="1"/>
</dbReference>
<evidence type="ECO:0000259" key="12">
    <source>
        <dbReference type="Pfam" id="PF10385"/>
    </source>
</evidence>
<dbReference type="NCBIfam" id="TIGR02013">
    <property type="entry name" value="rpoB"/>
    <property type="match status" value="1"/>
</dbReference>
<dbReference type="InterPro" id="IPR037034">
    <property type="entry name" value="RNA_pol_Rpb2_2_sf"/>
</dbReference>
<keyword evidence="4" id="KW-0548">Nucleotidyltransferase</keyword>
<dbReference type="PATRIC" id="fig|1618444.3.peg.378"/>
<dbReference type="InterPro" id="IPR010243">
    <property type="entry name" value="RNA_pol_bsu_bac"/>
</dbReference>
<dbReference type="SUPFAM" id="SSF64484">
    <property type="entry name" value="beta and beta-prime subunits of DNA dependent RNA-polymerase"/>
    <property type="match status" value="1"/>
</dbReference>
<evidence type="ECO:0000256" key="5">
    <source>
        <dbReference type="ARBA" id="ARBA00023163"/>
    </source>
</evidence>
<evidence type="ECO:0000259" key="9">
    <source>
        <dbReference type="Pfam" id="PF04561"/>
    </source>
</evidence>
<dbReference type="InterPro" id="IPR007642">
    <property type="entry name" value="RNA_pol_Rpb2_2"/>
</dbReference>
<dbReference type="PANTHER" id="PTHR20856">
    <property type="entry name" value="DNA-DIRECTED RNA POLYMERASE I SUBUNIT 2"/>
    <property type="match status" value="1"/>
</dbReference>
<evidence type="ECO:0000256" key="1">
    <source>
        <dbReference type="ARBA" id="ARBA00012418"/>
    </source>
</evidence>
<dbReference type="NCBIfam" id="NF001616">
    <property type="entry name" value="PRK00405.1"/>
    <property type="match status" value="1"/>
</dbReference>
<evidence type="ECO:0000313" key="14">
    <source>
        <dbReference type="Proteomes" id="UP000034063"/>
    </source>
</evidence>
<dbReference type="InterPro" id="IPR007645">
    <property type="entry name" value="RNA_pol_Rpb2_3"/>
</dbReference>
<evidence type="ECO:0000313" key="13">
    <source>
        <dbReference type="EMBL" id="KKT46837.1"/>
    </source>
</evidence>
<dbReference type="Gene3D" id="2.40.50.100">
    <property type="match status" value="1"/>
</dbReference>
<comment type="catalytic activity">
    <reaction evidence="6">
        <text>RNA(n) + a ribonucleoside 5'-triphosphate = RNA(n+1) + diphosphate</text>
        <dbReference type="Rhea" id="RHEA:21248"/>
        <dbReference type="Rhea" id="RHEA-COMP:14527"/>
        <dbReference type="Rhea" id="RHEA-COMP:17342"/>
        <dbReference type="ChEBI" id="CHEBI:33019"/>
        <dbReference type="ChEBI" id="CHEBI:61557"/>
        <dbReference type="ChEBI" id="CHEBI:140395"/>
        <dbReference type="EC" id="2.7.7.6"/>
    </reaction>
</comment>
<organism evidence="13 14">
    <name type="scientific">Candidatus Gottesmanbacteria bacterium GW2011_GWA2_44_17</name>
    <dbReference type="NCBI Taxonomy" id="1618444"/>
    <lineage>
        <taxon>Bacteria</taxon>
        <taxon>Candidatus Gottesmaniibacteriota</taxon>
    </lineage>
</organism>
<dbReference type="AlphaFoldDB" id="A0A0G1JSF6"/>
<sequence length="886" mass="98934">MSTDGAPSHRLHWGDEYPHIPQLDLTLVQRESYQWFLDERIKELLSEISPISDFTGKNWELSFGDYFFGKPRLTPKSAIEKGLTFDMQLKVIATLTNKQTGHHVTQEVFLGDIPAMTQNGTFIINGIERCVVNQLVRSPGIYFTGEIDPSSGRTLYSAEIRPMHGSWLEFFITRNDCLMVRIDRRRKFVASTFLRAVGFGTNEEIMGVFKEADNNPDRRFFETTFTKDTTTNYTEAVLELYRKLRPGEPIVLDNAKELLNTMFFDYRKYSLERVGRYKMNKRLGIDVPNIKDNWVLTKDDIIGAIRTLLAIAGGKGDVDDIDHLGNRRVRRVGELVATNAFRVGLLRLERSIREKMSLAGPQAMDLVPTQLVNARPIIATINDFFRTSQLSTILDQTNPLAEIDNLRRLTVMGVGGISRERASFSIRDINASQYGRICPVRSPEGPNIGLVTYMALYARVNEYGFLEAPYRKVEKTEKDGKVKMRITNIVVYLDASDEQYHYITHAEVAIDKDGFILDDRVPVRYKGEFLETDATLVEYIDVVPREVVGTPASLIPFLAHDEANRALMGTHMQCQAVPLLKAEAPIIGTNMEQAVAGAMGRVITAKDDGVISYADASTVKISYKNDQEAVFSVEKFKRSAQSTCYNQKVLVKTGERVKKGQVLIDGPATDTGELALGANVVVAYMSFDGLGYEDAIVISDRLVKDDVFTSINIEEYEASVVDTKLGPEETTRDIPNVGEEALRNLDENGIVVVGAEVAPNDILVGKIAPKGETELTAEERLLRAIFGEKAREVRDTSLRVPHGERGTIIDVSILDKEKGDEIEPGTNRKIIVKAAQMRKIVIGDKLAGRHGNKGVISKIMPASDMPYMPDGTIVDVIISPLSEKNC</sequence>
<dbReference type="Pfam" id="PF00562">
    <property type="entry name" value="RNA_pol_Rpb2_6"/>
    <property type="match status" value="1"/>
</dbReference>
<keyword evidence="5" id="KW-0804">Transcription</keyword>
<dbReference type="GO" id="GO:0003677">
    <property type="term" value="F:DNA binding"/>
    <property type="evidence" value="ECO:0007669"/>
    <property type="project" value="InterPro"/>
</dbReference>
<evidence type="ECO:0000259" key="10">
    <source>
        <dbReference type="Pfam" id="PF04563"/>
    </source>
</evidence>
<comment type="similarity">
    <text evidence="7">Belongs to the RNA polymerase beta chain family.</text>
</comment>
<evidence type="ECO:0000256" key="3">
    <source>
        <dbReference type="ARBA" id="ARBA00022679"/>
    </source>
</evidence>
<evidence type="ECO:0000259" key="8">
    <source>
        <dbReference type="Pfam" id="PF00562"/>
    </source>
</evidence>
<dbReference type="Gene3D" id="3.90.1110.10">
    <property type="entry name" value="RNA polymerase Rpb2, domain 2"/>
    <property type="match status" value="1"/>
</dbReference>
<dbReference type="GO" id="GO:0006351">
    <property type="term" value="P:DNA-templated transcription"/>
    <property type="evidence" value="ECO:0007669"/>
    <property type="project" value="InterPro"/>
</dbReference>
<dbReference type="InterPro" id="IPR007120">
    <property type="entry name" value="DNA-dir_RNAP_su2_dom"/>
</dbReference>
<gene>
    <name evidence="13" type="ORF">UW37_C0017G0008</name>
</gene>
<name>A0A0G1JSF6_9BACT</name>
<dbReference type="Proteomes" id="UP000034063">
    <property type="component" value="Unassembled WGS sequence"/>
</dbReference>
<feature type="domain" description="RNA polymerase Rpb2" evidence="9">
    <location>
        <begin position="137"/>
        <end position="330"/>
    </location>
</feature>
<dbReference type="InterPro" id="IPR014724">
    <property type="entry name" value="RNA_pol_RPB2_OB-fold"/>
</dbReference>
<dbReference type="InterPro" id="IPR015712">
    <property type="entry name" value="DNA-dir_RNA_pol_su2"/>
</dbReference>
<dbReference type="Pfam" id="PF04561">
    <property type="entry name" value="RNA_pol_Rpb2_2"/>
    <property type="match status" value="1"/>
</dbReference>
<dbReference type="EC" id="2.7.7.6" evidence="1"/>
<protein>
    <recommendedName>
        <fullName evidence="1">DNA-directed RNA polymerase</fullName>
        <ecNumber evidence="1">2.7.7.6</ecNumber>
    </recommendedName>
</protein>
<keyword evidence="2 13" id="KW-0240">DNA-directed RNA polymerase</keyword>
<dbReference type="Pfam" id="PF10385">
    <property type="entry name" value="RNA_pol_Rpb2_45"/>
    <property type="match status" value="1"/>
</dbReference>
<evidence type="ECO:0000256" key="6">
    <source>
        <dbReference type="ARBA" id="ARBA00048552"/>
    </source>
</evidence>
<comment type="caution">
    <text evidence="13">The sequence shown here is derived from an EMBL/GenBank/DDBJ whole genome shotgun (WGS) entry which is preliminary data.</text>
</comment>
<feature type="domain" description="RNA polymerase Rpb2" evidence="11">
    <location>
        <begin position="393"/>
        <end position="460"/>
    </location>
</feature>
<feature type="domain" description="RNA polymerase beta subunit protrusion" evidence="10">
    <location>
        <begin position="28"/>
        <end position="377"/>
    </location>
</feature>
<dbReference type="InterPro" id="IPR042107">
    <property type="entry name" value="DNA-dir_RNA_pol_bsu_ext_1_sf"/>
</dbReference>
<dbReference type="InterPro" id="IPR037033">
    <property type="entry name" value="DNA-dir_RNAP_su2_hyb_sf"/>
</dbReference>
<accession>A0A0G1JSF6</accession>
<dbReference type="Gene3D" id="3.90.1100.10">
    <property type="match status" value="1"/>
</dbReference>
<reference evidence="13 14" key="1">
    <citation type="journal article" date="2015" name="Nature">
        <title>rRNA introns, odd ribosomes, and small enigmatic genomes across a large radiation of phyla.</title>
        <authorList>
            <person name="Brown C.T."/>
            <person name="Hug L.A."/>
            <person name="Thomas B.C."/>
            <person name="Sharon I."/>
            <person name="Castelle C.J."/>
            <person name="Singh A."/>
            <person name="Wilkins M.J."/>
            <person name="Williams K.H."/>
            <person name="Banfield J.F."/>
        </authorList>
    </citation>
    <scope>NUCLEOTIDE SEQUENCE [LARGE SCALE GENOMIC DNA]</scope>
</reference>
<evidence type="ECO:0000259" key="11">
    <source>
        <dbReference type="Pfam" id="PF04565"/>
    </source>
</evidence>
<dbReference type="GO" id="GO:0000428">
    <property type="term" value="C:DNA-directed RNA polymerase complex"/>
    <property type="evidence" value="ECO:0007669"/>
    <property type="project" value="UniProtKB-KW"/>
</dbReference>
<feature type="domain" description="DNA-directed RNA polymerase subunit 2 hybrid-binding" evidence="8">
    <location>
        <begin position="605"/>
        <end position="881"/>
    </location>
</feature>
<feature type="domain" description="DNA-directed RNA polymerase beta subunit external 1" evidence="12">
    <location>
        <begin position="470"/>
        <end position="542"/>
    </location>
</feature>